<dbReference type="Proteomes" id="UP001367508">
    <property type="component" value="Unassembled WGS sequence"/>
</dbReference>
<name>A0AAN9LZK4_CANGL</name>
<comment type="caution">
    <text evidence="1">The sequence shown here is derived from an EMBL/GenBank/DDBJ whole genome shotgun (WGS) entry which is preliminary data.</text>
</comment>
<dbReference type="AlphaFoldDB" id="A0AAN9LZK4"/>
<evidence type="ECO:0000313" key="2">
    <source>
        <dbReference type="Proteomes" id="UP001367508"/>
    </source>
</evidence>
<organism evidence="1 2">
    <name type="scientific">Canavalia gladiata</name>
    <name type="common">Sword bean</name>
    <name type="synonym">Dolichos gladiatus</name>
    <dbReference type="NCBI Taxonomy" id="3824"/>
    <lineage>
        <taxon>Eukaryota</taxon>
        <taxon>Viridiplantae</taxon>
        <taxon>Streptophyta</taxon>
        <taxon>Embryophyta</taxon>
        <taxon>Tracheophyta</taxon>
        <taxon>Spermatophyta</taxon>
        <taxon>Magnoliopsida</taxon>
        <taxon>eudicotyledons</taxon>
        <taxon>Gunneridae</taxon>
        <taxon>Pentapetalae</taxon>
        <taxon>rosids</taxon>
        <taxon>fabids</taxon>
        <taxon>Fabales</taxon>
        <taxon>Fabaceae</taxon>
        <taxon>Papilionoideae</taxon>
        <taxon>50 kb inversion clade</taxon>
        <taxon>NPAAA clade</taxon>
        <taxon>indigoferoid/millettioid clade</taxon>
        <taxon>Phaseoleae</taxon>
        <taxon>Canavalia</taxon>
    </lineage>
</organism>
<dbReference type="EMBL" id="JAYMYQ010000003">
    <property type="protein sequence ID" value="KAK7345076.1"/>
    <property type="molecule type" value="Genomic_DNA"/>
</dbReference>
<keyword evidence="2" id="KW-1185">Reference proteome</keyword>
<protein>
    <submittedName>
        <fullName evidence="1">Uncharacterized protein</fullName>
    </submittedName>
</protein>
<reference evidence="1 2" key="1">
    <citation type="submission" date="2024-01" db="EMBL/GenBank/DDBJ databases">
        <title>The genomes of 5 underutilized Papilionoideae crops provide insights into root nodulation and disease resistanc.</title>
        <authorList>
            <person name="Jiang F."/>
        </authorList>
    </citation>
    <scope>NUCLEOTIDE SEQUENCE [LARGE SCALE GENOMIC DNA]</scope>
    <source>
        <strain evidence="1">LVBAO_FW01</strain>
        <tissue evidence="1">Leaves</tissue>
    </source>
</reference>
<sequence length="229" mass="26294">MSQYIITGASSHCSVKTPLEHQSIFTIVKHHIDIEAQLSKRKENPLYSSKFSLYSLKGNSPRKKEPHQASSNLSKKLRNCGGDGTSLRFASCRTISQVHGYASCHYVVLSISTNWKEKDSPFTLADFALEQRLRYAGVVDHFPLFKCYPHAYCRLILQFIQRTQSFRPSVPLSSPFLVLRFYRIPTKRYMGVGNLHFSWIGRCLSYHSSRKLHVIDPHDPKLHIVIDLN</sequence>
<evidence type="ECO:0000313" key="1">
    <source>
        <dbReference type="EMBL" id="KAK7345076.1"/>
    </source>
</evidence>
<accession>A0AAN9LZK4</accession>
<proteinExistence type="predicted"/>
<gene>
    <name evidence="1" type="ORF">VNO77_15479</name>
</gene>